<feature type="compositionally biased region" description="Low complexity" evidence="1">
    <location>
        <begin position="145"/>
        <end position="159"/>
    </location>
</feature>
<proteinExistence type="predicted"/>
<feature type="region of interest" description="Disordered" evidence="1">
    <location>
        <begin position="218"/>
        <end position="251"/>
    </location>
</feature>
<sequence length="350" mass="39742">MYWTACETFNRILTRKKYLCRSRAVQINMNLSVLEEWIGKMGLPRGVGSHFAPVRDLLNWLQCLSSITEFPNLIATIQTMRNLNPLQMRRAVRDYKYEVNEGRMTEECIQYLAQLQKDWERHRVKVGVEALRKEIGERDREREGSSPSNGSGSPPSSEIVPPPPEAITAQKNIDSLFDRGQEKSAWEPAKAPEALGELLDSRHMLPLLLPSNPRYLAAAPGKQPITEEEKRRSLPTDDIRRSASRASFGNRGSLAWRMNSKKLRDVSAGTLRWVDGQKSASRWFRPRFDDEDEDETIPPPPYTSGETQDDEGNNAELTTHLTLMTRKSSLRSRGRASMGGDEMDSPVDEV</sequence>
<feature type="compositionally biased region" description="Basic and acidic residues" evidence="1">
    <location>
        <begin position="135"/>
        <end position="144"/>
    </location>
</feature>
<keyword evidence="4" id="KW-1185">Reference proteome</keyword>
<reference evidence="3 4" key="1">
    <citation type="submission" date="2022-09" db="EMBL/GenBank/DDBJ databases">
        <authorList>
            <person name="Palmer J.M."/>
        </authorList>
    </citation>
    <scope>NUCLEOTIDE SEQUENCE [LARGE SCALE GENOMIC DNA]</scope>
    <source>
        <strain evidence="3 4">DSM 7382</strain>
    </source>
</reference>
<feature type="compositionally biased region" description="Polar residues" evidence="1">
    <location>
        <begin position="315"/>
        <end position="327"/>
    </location>
</feature>
<dbReference type="InterPro" id="IPR002710">
    <property type="entry name" value="Dilute_dom"/>
</dbReference>
<protein>
    <recommendedName>
        <fullName evidence="2">Dilute domain-containing protein</fullName>
    </recommendedName>
</protein>
<dbReference type="SMART" id="SM01132">
    <property type="entry name" value="DIL"/>
    <property type="match status" value="1"/>
</dbReference>
<evidence type="ECO:0000256" key="1">
    <source>
        <dbReference type="SAM" id="MobiDB-lite"/>
    </source>
</evidence>
<organism evidence="3 4">
    <name type="scientific">Cerrena zonata</name>
    <dbReference type="NCBI Taxonomy" id="2478898"/>
    <lineage>
        <taxon>Eukaryota</taxon>
        <taxon>Fungi</taxon>
        <taxon>Dikarya</taxon>
        <taxon>Basidiomycota</taxon>
        <taxon>Agaricomycotina</taxon>
        <taxon>Agaricomycetes</taxon>
        <taxon>Polyporales</taxon>
        <taxon>Cerrenaceae</taxon>
        <taxon>Cerrena</taxon>
    </lineage>
</organism>
<feature type="region of interest" description="Disordered" evidence="1">
    <location>
        <begin position="135"/>
        <end position="166"/>
    </location>
</feature>
<evidence type="ECO:0000313" key="4">
    <source>
        <dbReference type="Proteomes" id="UP001385951"/>
    </source>
</evidence>
<dbReference type="InterPro" id="IPR052072">
    <property type="entry name" value="Vascular_dev_regulator"/>
</dbReference>
<feature type="compositionally biased region" description="Acidic residues" evidence="1">
    <location>
        <begin position="341"/>
        <end position="350"/>
    </location>
</feature>
<dbReference type="Proteomes" id="UP001385951">
    <property type="component" value="Unassembled WGS sequence"/>
</dbReference>
<dbReference type="PANTHER" id="PTHR16027">
    <property type="entry name" value="DILUTE DOMAIN-CONTAINING PROTEIN YPR089W"/>
    <property type="match status" value="1"/>
</dbReference>
<dbReference type="EMBL" id="JASBNA010000002">
    <property type="protein sequence ID" value="KAK7694951.1"/>
    <property type="molecule type" value="Genomic_DNA"/>
</dbReference>
<gene>
    <name evidence="3" type="ORF">QCA50_002139</name>
</gene>
<dbReference type="GO" id="GO:0051020">
    <property type="term" value="F:GTPase binding"/>
    <property type="evidence" value="ECO:0007669"/>
    <property type="project" value="TreeGrafter"/>
</dbReference>
<feature type="compositionally biased region" description="Basic and acidic residues" evidence="1">
    <location>
        <begin position="225"/>
        <end position="241"/>
    </location>
</feature>
<evidence type="ECO:0000259" key="2">
    <source>
        <dbReference type="PROSITE" id="PS51126"/>
    </source>
</evidence>
<feature type="domain" description="Dilute" evidence="2">
    <location>
        <begin position="1"/>
        <end position="118"/>
    </location>
</feature>
<feature type="region of interest" description="Disordered" evidence="1">
    <location>
        <begin position="283"/>
        <end position="350"/>
    </location>
</feature>
<comment type="caution">
    <text evidence="3">The sequence shown here is derived from an EMBL/GenBank/DDBJ whole genome shotgun (WGS) entry which is preliminary data.</text>
</comment>
<accession>A0AAW0GYK3</accession>
<name>A0AAW0GYK3_9APHY</name>
<dbReference type="PROSITE" id="PS51126">
    <property type="entry name" value="DILUTE"/>
    <property type="match status" value="1"/>
</dbReference>
<dbReference type="AlphaFoldDB" id="A0AAW0GYK3"/>
<dbReference type="PANTHER" id="PTHR16027:SF6">
    <property type="entry name" value="DILUTE DOMAIN-CONTAINING PROTEIN"/>
    <property type="match status" value="1"/>
</dbReference>
<evidence type="ECO:0000313" key="3">
    <source>
        <dbReference type="EMBL" id="KAK7694951.1"/>
    </source>
</evidence>
<dbReference type="Pfam" id="PF01843">
    <property type="entry name" value="DIL"/>
    <property type="match status" value="1"/>
</dbReference>